<evidence type="ECO:0000256" key="1">
    <source>
        <dbReference type="ARBA" id="ARBA00012513"/>
    </source>
</evidence>
<dbReference type="Pfam" id="PF00069">
    <property type="entry name" value="Pkinase"/>
    <property type="match status" value="1"/>
</dbReference>
<dbReference type="Proteomes" id="UP001278050">
    <property type="component" value="Unassembled WGS sequence"/>
</dbReference>
<dbReference type="PROSITE" id="PS50011">
    <property type="entry name" value="PROTEIN_KINASE_DOM"/>
    <property type="match status" value="1"/>
</dbReference>
<evidence type="ECO:0000259" key="10">
    <source>
        <dbReference type="PROSITE" id="PS50234"/>
    </source>
</evidence>
<evidence type="ECO:0000313" key="11">
    <source>
        <dbReference type="EMBL" id="MDX5993175.1"/>
    </source>
</evidence>
<dbReference type="OrthoDB" id="9801841at2"/>
<dbReference type="PANTHER" id="PTHR43289">
    <property type="entry name" value="MITOGEN-ACTIVATED PROTEIN KINASE KINASE KINASE 20-RELATED"/>
    <property type="match status" value="1"/>
</dbReference>
<keyword evidence="4 7" id="KW-0547">Nucleotide-binding</keyword>
<evidence type="ECO:0000313" key="14">
    <source>
        <dbReference type="Proteomes" id="UP001278050"/>
    </source>
</evidence>
<evidence type="ECO:0000256" key="6">
    <source>
        <dbReference type="ARBA" id="ARBA00022840"/>
    </source>
</evidence>
<evidence type="ECO:0000259" key="9">
    <source>
        <dbReference type="PROSITE" id="PS50011"/>
    </source>
</evidence>
<dbReference type="EMBL" id="JAWXXP010000001">
    <property type="protein sequence ID" value="MDX5993175.1"/>
    <property type="molecule type" value="Genomic_DNA"/>
</dbReference>
<dbReference type="Proteomes" id="UP000182413">
    <property type="component" value="Unassembled WGS sequence"/>
</dbReference>
<evidence type="ECO:0000313" key="12">
    <source>
        <dbReference type="EMBL" id="SDE25359.1"/>
    </source>
</evidence>
<reference evidence="12 13" key="1">
    <citation type="submission" date="2016-10" db="EMBL/GenBank/DDBJ databases">
        <authorList>
            <person name="de Groot N.N."/>
        </authorList>
    </citation>
    <scope>NUCLEOTIDE SEQUENCE [LARGE SCALE GENOMIC DNA]</scope>
    <source>
        <strain evidence="12 13">JCM 10630</strain>
    </source>
</reference>
<dbReference type="FunFam" id="1.10.510.10:FF:000021">
    <property type="entry name" value="Serine/threonine protein kinase"/>
    <property type="match status" value="1"/>
</dbReference>
<evidence type="ECO:0000256" key="7">
    <source>
        <dbReference type="PROSITE-ProRule" id="PRU10141"/>
    </source>
</evidence>
<feature type="compositionally biased region" description="Low complexity" evidence="8">
    <location>
        <begin position="313"/>
        <end position="328"/>
    </location>
</feature>
<dbReference type="EMBL" id="FNAE01000002">
    <property type="protein sequence ID" value="SDE25359.1"/>
    <property type="molecule type" value="Genomic_DNA"/>
</dbReference>
<protein>
    <recommendedName>
        <fullName evidence="1">non-specific serine/threonine protein kinase</fullName>
        <ecNumber evidence="1">2.7.11.1</ecNumber>
    </recommendedName>
</protein>
<keyword evidence="2" id="KW-0723">Serine/threonine-protein kinase</keyword>
<proteinExistence type="predicted"/>
<dbReference type="SMART" id="SM00220">
    <property type="entry name" value="S_TKc"/>
    <property type="match status" value="1"/>
</dbReference>
<feature type="binding site" evidence="7">
    <location>
        <position position="37"/>
    </location>
    <ligand>
        <name>ATP</name>
        <dbReference type="ChEBI" id="CHEBI:30616"/>
    </ligand>
</feature>
<dbReference type="AlphaFoldDB" id="A0A1G7BE80"/>
<dbReference type="Gene3D" id="3.30.200.20">
    <property type="entry name" value="Phosphorylase Kinase, domain 1"/>
    <property type="match status" value="1"/>
</dbReference>
<dbReference type="SUPFAM" id="SSF53300">
    <property type="entry name" value="vWA-like"/>
    <property type="match status" value="1"/>
</dbReference>
<evidence type="ECO:0000256" key="3">
    <source>
        <dbReference type="ARBA" id="ARBA00022679"/>
    </source>
</evidence>
<dbReference type="CDD" id="cd00198">
    <property type="entry name" value="vWFA"/>
    <property type="match status" value="1"/>
</dbReference>
<organism evidence="12 13">
    <name type="scientific">Ectopseudomonas alcaliphila</name>
    <dbReference type="NCBI Taxonomy" id="101564"/>
    <lineage>
        <taxon>Bacteria</taxon>
        <taxon>Pseudomonadati</taxon>
        <taxon>Pseudomonadota</taxon>
        <taxon>Gammaproteobacteria</taxon>
        <taxon>Pseudomonadales</taxon>
        <taxon>Pseudomonadaceae</taxon>
        <taxon>Ectopseudomonas</taxon>
    </lineage>
</organism>
<accession>A0A1G7BE80</accession>
<evidence type="ECO:0000256" key="2">
    <source>
        <dbReference type="ARBA" id="ARBA00022527"/>
    </source>
</evidence>
<evidence type="ECO:0000256" key="4">
    <source>
        <dbReference type="ARBA" id="ARBA00022741"/>
    </source>
</evidence>
<evidence type="ECO:0000256" key="8">
    <source>
        <dbReference type="SAM" id="MobiDB-lite"/>
    </source>
</evidence>
<dbReference type="PANTHER" id="PTHR43289:SF6">
    <property type="entry name" value="SERINE_THREONINE-PROTEIN KINASE NEKL-3"/>
    <property type="match status" value="1"/>
</dbReference>
<keyword evidence="14" id="KW-1185">Reference proteome</keyword>
<evidence type="ECO:0000256" key="5">
    <source>
        <dbReference type="ARBA" id="ARBA00022777"/>
    </source>
</evidence>
<dbReference type="RefSeq" id="WP_074677214.1">
    <property type="nucleotide sequence ID" value="NZ_CBCSET010000003.1"/>
</dbReference>
<dbReference type="InterPro" id="IPR011009">
    <property type="entry name" value="Kinase-like_dom_sf"/>
</dbReference>
<dbReference type="SUPFAM" id="SSF56112">
    <property type="entry name" value="Protein kinase-like (PK-like)"/>
    <property type="match status" value="1"/>
</dbReference>
<evidence type="ECO:0000313" key="13">
    <source>
        <dbReference type="Proteomes" id="UP000182413"/>
    </source>
</evidence>
<keyword evidence="5 12" id="KW-0418">Kinase</keyword>
<dbReference type="PROSITE" id="PS00108">
    <property type="entry name" value="PROTEIN_KINASE_ST"/>
    <property type="match status" value="1"/>
</dbReference>
<sequence length="1004" mass="107680">MDLNIPGFDIDRMIGEGAMATVYLALQRSLERKVALKIMAPALAADASFCERFLREGKTLARLAHPHIVTVHDIGNAGQHYYMAMEYLPNGTLSERIAAGLSPEQGLQYIRQIASALGYAHSQGLIHRDVKPANILFRADGTAVLSDFGIAKSLDDSTQFTQVGFAVGTPNYMSPEQARGLDIDGRADLYALGVVLYEILVGELPYMGTDALSTALAHLTQPLPELPLQHSRYQTLLQRLLAKNPDERFNDAGELLAALDAQPAPDSDATVIRPAFTQQATLGAPSASELGELQPVSIEIPRSAPAPAPTVAPAPTATASSAAPRPSTGSKGPRMALLAVAVAAALGLGGGAYWWLGQPSTVVAADSSPHSDGQGAAVAPLAAYTGEAGEHPLLMPGKTTLYQRILAKPGAQLLSAPGAATGEALPAFSVLYVYARRSQDGQSWLQVGAASDGRVQGWIAAEQAADWKQSLVLKFTERSGRAPVLFMQQASDVERLIDRTSQARELLLKAQNDPEQVPQVVALEPTSSAVPQDQFYLMPIFDFREAFDAEGQPVQLLNIASIDPGSAAQSSAEQPTAASDTGFRTGIVLVVDTSVSMQPYIDRVRQVVSELQSQLQARGELDNVSFGLVGYRNSTARTPGLQYLSKTLVSLEEGSDPQRFLRAAEQVQATTVSSHSFNEDAFAGVMQAVEGMDWSSYGGRLILLVSDAGALRKNDPFSSTLMNEAEVRQAALSKQIKIFALHLRTPAGKANHASAEQQYRVLTADSNPQIGDLYVSVPGGDVQAFGERVREIGSTFAELAQQVRAQQAPVPPQLSGGTTLATKSQAIGYAMHMDFLGRRSASQAPQLVSAWTADRDLSNPNLPTLQVCVMLTKLQLNDLQQSLKLIVDAARKTKTSPADFFSEIASASAYMSRDPAALRQGANLAQSGVLGEYLDGLPYRSKALSMSQDLWLSLSVAEQEDFIDELESKIRLYETFHNDMANWVRFGNAEPGDALYRVPLSTLP</sequence>
<dbReference type="PROSITE" id="PS00107">
    <property type="entry name" value="PROTEIN_KINASE_ATP"/>
    <property type="match status" value="1"/>
</dbReference>
<dbReference type="EC" id="2.7.11.1" evidence="1"/>
<name>A0A1G7BE80_9GAMM</name>
<keyword evidence="6 7" id="KW-0067">ATP-binding</keyword>
<feature type="domain" description="Protein kinase" evidence="9">
    <location>
        <begin position="8"/>
        <end position="265"/>
    </location>
</feature>
<dbReference type="Gene3D" id="3.40.50.410">
    <property type="entry name" value="von Willebrand factor, type A domain"/>
    <property type="match status" value="1"/>
</dbReference>
<keyword evidence="3" id="KW-0808">Transferase</keyword>
<reference evidence="11 14" key="2">
    <citation type="submission" date="2023-11" db="EMBL/GenBank/DDBJ databases">
        <title>MicrobeMod: A computational toolkit for identifying prokaryotic methylation and restriction-modification with nanopore sequencing.</title>
        <authorList>
            <person name="Crits-Christoph A."/>
            <person name="Kang S.C."/>
            <person name="Lee H."/>
            <person name="Ostrov N."/>
        </authorList>
    </citation>
    <scope>NUCLEOTIDE SEQUENCE [LARGE SCALE GENOMIC DNA]</scope>
    <source>
        <strain evidence="11 14">ATCC BAA-571</strain>
    </source>
</reference>
<dbReference type="GO" id="GO:0005524">
    <property type="term" value="F:ATP binding"/>
    <property type="evidence" value="ECO:0007669"/>
    <property type="project" value="UniProtKB-UniRule"/>
</dbReference>
<dbReference type="Gene3D" id="1.10.510.10">
    <property type="entry name" value="Transferase(Phosphotransferase) domain 1"/>
    <property type="match status" value="1"/>
</dbReference>
<dbReference type="InterPro" id="IPR000719">
    <property type="entry name" value="Prot_kinase_dom"/>
</dbReference>
<dbReference type="CDD" id="cd14014">
    <property type="entry name" value="STKc_PknB_like"/>
    <property type="match status" value="1"/>
</dbReference>
<dbReference type="PROSITE" id="PS50234">
    <property type="entry name" value="VWFA"/>
    <property type="match status" value="1"/>
</dbReference>
<dbReference type="InterPro" id="IPR002035">
    <property type="entry name" value="VWF_A"/>
</dbReference>
<dbReference type="InterPro" id="IPR036465">
    <property type="entry name" value="vWFA_dom_sf"/>
</dbReference>
<dbReference type="InterPro" id="IPR017441">
    <property type="entry name" value="Protein_kinase_ATP_BS"/>
</dbReference>
<gene>
    <name evidence="12" type="ORF">SAMN05216575_102215</name>
    <name evidence="11" type="ORF">SIM71_13980</name>
</gene>
<feature type="region of interest" description="Disordered" evidence="8">
    <location>
        <begin position="302"/>
        <end position="330"/>
    </location>
</feature>
<feature type="domain" description="VWFA" evidence="10">
    <location>
        <begin position="586"/>
        <end position="789"/>
    </location>
</feature>
<dbReference type="GO" id="GO:0004674">
    <property type="term" value="F:protein serine/threonine kinase activity"/>
    <property type="evidence" value="ECO:0007669"/>
    <property type="project" value="UniProtKB-KW"/>
</dbReference>
<dbReference type="InterPro" id="IPR008271">
    <property type="entry name" value="Ser/Thr_kinase_AS"/>
</dbReference>